<evidence type="ECO:0000313" key="1">
    <source>
        <dbReference type="EMBL" id="CAI9763133.1"/>
    </source>
</evidence>
<reference evidence="1" key="1">
    <citation type="submission" date="2023-05" db="EMBL/GenBank/DDBJ databases">
        <authorList>
            <person name="Huff M."/>
        </authorList>
    </citation>
    <scope>NUCLEOTIDE SEQUENCE</scope>
</reference>
<name>A0AAD1Z562_9LAMI</name>
<dbReference type="Proteomes" id="UP000834106">
    <property type="component" value="Chromosome 6"/>
</dbReference>
<evidence type="ECO:0000313" key="2">
    <source>
        <dbReference type="Proteomes" id="UP000834106"/>
    </source>
</evidence>
<dbReference type="EMBL" id="OU503041">
    <property type="protein sequence ID" value="CAI9763133.1"/>
    <property type="molecule type" value="Genomic_DNA"/>
</dbReference>
<accession>A0AAD1Z562</accession>
<protein>
    <submittedName>
        <fullName evidence="1">Uncharacterized protein</fullName>
    </submittedName>
</protein>
<organism evidence="1 2">
    <name type="scientific">Fraxinus pennsylvanica</name>
    <dbReference type="NCBI Taxonomy" id="56036"/>
    <lineage>
        <taxon>Eukaryota</taxon>
        <taxon>Viridiplantae</taxon>
        <taxon>Streptophyta</taxon>
        <taxon>Embryophyta</taxon>
        <taxon>Tracheophyta</taxon>
        <taxon>Spermatophyta</taxon>
        <taxon>Magnoliopsida</taxon>
        <taxon>eudicotyledons</taxon>
        <taxon>Gunneridae</taxon>
        <taxon>Pentapetalae</taxon>
        <taxon>asterids</taxon>
        <taxon>lamiids</taxon>
        <taxon>Lamiales</taxon>
        <taxon>Oleaceae</taxon>
        <taxon>Oleeae</taxon>
        <taxon>Fraxinus</taxon>
    </lineage>
</organism>
<keyword evidence="2" id="KW-1185">Reference proteome</keyword>
<proteinExistence type="predicted"/>
<dbReference type="AlphaFoldDB" id="A0AAD1Z562"/>
<gene>
    <name evidence="1" type="ORF">FPE_LOCUS10563</name>
</gene>
<sequence>MKAPNLQPDIIGGVVFFCEKEFEAVMAILSMKAKIMAFLLKSYLQIMEILHYFLSSVSHLPSFGSRRNKDSAKWRVFTAFGSWETTFEGKQKSPRITNG</sequence>